<dbReference type="InterPro" id="IPR001633">
    <property type="entry name" value="EAL_dom"/>
</dbReference>
<feature type="transmembrane region" description="Helical" evidence="1">
    <location>
        <begin position="370"/>
        <end position="392"/>
    </location>
</feature>
<reference evidence="5 6" key="1">
    <citation type="submission" date="2020-02" db="EMBL/GenBank/DDBJ databases">
        <authorList>
            <person name="Kim M.K."/>
        </authorList>
    </citation>
    <scope>NUCLEOTIDE SEQUENCE [LARGE SCALE GENOMIC DNA]</scope>
    <source>
        <strain evidence="5 6">17J57-3</strain>
    </source>
</reference>
<feature type="transmembrane region" description="Helical" evidence="1">
    <location>
        <begin position="342"/>
        <end position="364"/>
    </location>
</feature>
<dbReference type="SMART" id="SM00267">
    <property type="entry name" value="GGDEF"/>
    <property type="match status" value="1"/>
</dbReference>
<sequence length="979" mass="106992">MPIPSFSAPIRRVAAGLDTLFDLIGYHIVPIMAVLISLVALIVSEGRQENISGTPLPLQAQIAPDWTPEQAMMELDAKQPIGQFDTNLSEKPVWFHMNATAAGERTFIELPSRHARTLTCWDGELTELGRATRTSHQGSLKRAKAGFALELPPSVGSRDILCRGTFVGPAHLTAAQLTEDQLAAAIRQDQRRWGMLDGGMLVLAVFVGLIAILSRESIYVLFAGWICLNLRIAELSAGWDTQWLGEEIPTEWLSPMRAVTIALFAIVTCKLYQTLFGTTLKGSRTGTFVDWTTRLSMVLLPAAIFLPFATYLPIMWVVTLLCLAALLVSLGIMLLRRSSPVAMWFAGAFSVTLISNVAEVAAAAAANSHLAGTINAVTGAIASTVLIAVAIAERIKLEHRQFIAAKQELEAAYEANPIGLFTVDTQGRLISANPATYEILGMRQDAGPNWWLAHLEVGTWTALQERLLKGRDAEVEFKSRDGTKHLLVKARLVNDKIEGFLQDITAKALINENLFFMAHNDPLTRALNRRGIELEYKKVMESLGNKETVAIAYLDLDRFKLINDLFGHASGDDLLVQVADRSRSVLSSGHVIGRVGGDEFLIMLPKTTLAFARVVCQGIVTVISDTSYKVGDHAFNVHASIGLIECTPDMELADVIASASRACQEAKSGGDHVVAYERSSSALFERRAELALADHLTSADATLAFFLEMQPIMSLNRPTETLDFEVLLRMRGRDGSIIPAGRIIGVAEKGGLMGMIDRWVLSTTLGWIERNIERLPNTRFVCMNLSGASLNDERFILDALDLLDRHAAAASHICLEITESVALHDLPNTVRFINQVRERQVRVALDDFGAGYTSFSYLKDLPADVLKIDGNFISKINENPANVAIVEAIVRLANNLGMKTIAEWAEDAATVRTLASIGVDYVQGFAIARSQQPDAILVATSAASFIKNAQVMEVVQQLAAGESFEATNVINMHEMIDAR</sequence>
<dbReference type="InterPro" id="IPR029787">
    <property type="entry name" value="Nucleotide_cyclase"/>
</dbReference>
<feature type="transmembrane region" description="Helical" evidence="1">
    <location>
        <begin position="24"/>
        <end position="43"/>
    </location>
</feature>
<keyword evidence="6" id="KW-1185">Reference proteome</keyword>
<evidence type="ECO:0000259" key="2">
    <source>
        <dbReference type="PROSITE" id="PS50112"/>
    </source>
</evidence>
<dbReference type="Gene3D" id="3.30.450.20">
    <property type="entry name" value="PAS domain"/>
    <property type="match status" value="1"/>
</dbReference>
<gene>
    <name evidence="5" type="ORF">G3574_03035</name>
</gene>
<evidence type="ECO:0000259" key="4">
    <source>
        <dbReference type="PROSITE" id="PS50887"/>
    </source>
</evidence>
<evidence type="ECO:0000313" key="5">
    <source>
        <dbReference type="EMBL" id="NEX60043.1"/>
    </source>
</evidence>
<dbReference type="InterPro" id="IPR043128">
    <property type="entry name" value="Rev_trsase/Diguanyl_cyclase"/>
</dbReference>
<dbReference type="Gene3D" id="3.20.20.450">
    <property type="entry name" value="EAL domain"/>
    <property type="match status" value="1"/>
</dbReference>
<accession>A0A6B3SHB5</accession>
<keyword evidence="1" id="KW-0472">Membrane</keyword>
<feature type="domain" description="EAL" evidence="3">
    <location>
        <begin position="689"/>
        <end position="944"/>
    </location>
</feature>
<dbReference type="InterPro" id="IPR035919">
    <property type="entry name" value="EAL_sf"/>
</dbReference>
<dbReference type="Pfam" id="PF07695">
    <property type="entry name" value="7TMR-DISM_7TM"/>
    <property type="match status" value="1"/>
</dbReference>
<evidence type="ECO:0000259" key="3">
    <source>
        <dbReference type="PROSITE" id="PS50883"/>
    </source>
</evidence>
<dbReference type="Pfam" id="PF00563">
    <property type="entry name" value="EAL"/>
    <property type="match status" value="1"/>
</dbReference>
<dbReference type="InterPro" id="IPR000014">
    <property type="entry name" value="PAS"/>
</dbReference>
<feature type="transmembrane region" description="Helical" evidence="1">
    <location>
        <begin position="314"/>
        <end position="335"/>
    </location>
</feature>
<evidence type="ECO:0000256" key="1">
    <source>
        <dbReference type="SAM" id="Phobius"/>
    </source>
</evidence>
<proteinExistence type="predicted"/>
<evidence type="ECO:0000313" key="6">
    <source>
        <dbReference type="Proteomes" id="UP000482155"/>
    </source>
</evidence>
<dbReference type="CDD" id="cd01948">
    <property type="entry name" value="EAL"/>
    <property type="match status" value="1"/>
</dbReference>
<feature type="domain" description="GGDEF" evidence="4">
    <location>
        <begin position="547"/>
        <end position="678"/>
    </location>
</feature>
<dbReference type="PROSITE" id="PS50887">
    <property type="entry name" value="GGDEF"/>
    <property type="match status" value="1"/>
</dbReference>
<feature type="transmembrane region" description="Helical" evidence="1">
    <location>
        <begin position="258"/>
        <end position="276"/>
    </location>
</feature>
<comment type="caution">
    <text evidence="5">The sequence shown here is derived from an EMBL/GenBank/DDBJ whole genome shotgun (WGS) entry which is preliminary data.</text>
</comment>
<dbReference type="PROSITE" id="PS50883">
    <property type="entry name" value="EAL"/>
    <property type="match status" value="1"/>
</dbReference>
<name>A0A6B3SHB5_9BURK</name>
<dbReference type="NCBIfam" id="TIGR00254">
    <property type="entry name" value="GGDEF"/>
    <property type="match status" value="1"/>
</dbReference>
<feature type="domain" description="PAS" evidence="2">
    <location>
        <begin position="405"/>
        <end position="445"/>
    </location>
</feature>
<dbReference type="PROSITE" id="PS50112">
    <property type="entry name" value="PAS"/>
    <property type="match status" value="1"/>
</dbReference>
<dbReference type="AlphaFoldDB" id="A0A6B3SHB5"/>
<dbReference type="Proteomes" id="UP000482155">
    <property type="component" value="Unassembled WGS sequence"/>
</dbReference>
<feature type="transmembrane region" description="Helical" evidence="1">
    <location>
        <begin position="193"/>
        <end position="213"/>
    </location>
</feature>
<dbReference type="SUPFAM" id="SSF141868">
    <property type="entry name" value="EAL domain-like"/>
    <property type="match status" value="1"/>
</dbReference>
<dbReference type="InterPro" id="IPR011623">
    <property type="entry name" value="7TMR_DISM_rcpt_extracell_dom1"/>
</dbReference>
<protein>
    <submittedName>
        <fullName evidence="5">EAL domain-containing protein</fullName>
    </submittedName>
</protein>
<dbReference type="PANTHER" id="PTHR44757:SF2">
    <property type="entry name" value="BIOFILM ARCHITECTURE MAINTENANCE PROTEIN MBAA"/>
    <property type="match status" value="1"/>
</dbReference>
<dbReference type="EMBL" id="JAAIVB010000011">
    <property type="protein sequence ID" value="NEX60043.1"/>
    <property type="molecule type" value="Genomic_DNA"/>
</dbReference>
<dbReference type="SUPFAM" id="SSF55073">
    <property type="entry name" value="Nucleotide cyclase"/>
    <property type="match status" value="1"/>
</dbReference>
<dbReference type="SMART" id="SM00052">
    <property type="entry name" value="EAL"/>
    <property type="match status" value="1"/>
</dbReference>
<keyword evidence="1" id="KW-1133">Transmembrane helix</keyword>
<dbReference type="RefSeq" id="WP_163960547.1">
    <property type="nucleotide sequence ID" value="NZ_JAAIVB010000011.1"/>
</dbReference>
<dbReference type="InterPro" id="IPR035965">
    <property type="entry name" value="PAS-like_dom_sf"/>
</dbReference>
<dbReference type="SUPFAM" id="SSF55785">
    <property type="entry name" value="PYP-like sensor domain (PAS domain)"/>
    <property type="match status" value="1"/>
</dbReference>
<dbReference type="Gene3D" id="3.30.70.270">
    <property type="match status" value="1"/>
</dbReference>
<dbReference type="InterPro" id="IPR052155">
    <property type="entry name" value="Biofilm_reg_signaling"/>
</dbReference>
<dbReference type="Pfam" id="PF13188">
    <property type="entry name" value="PAS_8"/>
    <property type="match status" value="1"/>
</dbReference>
<dbReference type="InterPro" id="IPR000160">
    <property type="entry name" value="GGDEF_dom"/>
</dbReference>
<organism evidence="5 6">
    <name type="scientific">Noviherbaspirillum galbum</name>
    <dbReference type="NCBI Taxonomy" id="2709383"/>
    <lineage>
        <taxon>Bacteria</taxon>
        <taxon>Pseudomonadati</taxon>
        <taxon>Pseudomonadota</taxon>
        <taxon>Betaproteobacteria</taxon>
        <taxon>Burkholderiales</taxon>
        <taxon>Oxalobacteraceae</taxon>
        <taxon>Noviherbaspirillum</taxon>
    </lineage>
</organism>
<dbReference type="Pfam" id="PF00990">
    <property type="entry name" value="GGDEF"/>
    <property type="match status" value="1"/>
</dbReference>
<dbReference type="CDD" id="cd01949">
    <property type="entry name" value="GGDEF"/>
    <property type="match status" value="1"/>
</dbReference>
<dbReference type="PANTHER" id="PTHR44757">
    <property type="entry name" value="DIGUANYLATE CYCLASE DGCP"/>
    <property type="match status" value="1"/>
</dbReference>
<keyword evidence="1" id="KW-0812">Transmembrane</keyword>